<dbReference type="EMBL" id="LLYZ01000003">
    <property type="protein sequence ID" value="KQK26546.1"/>
    <property type="molecule type" value="Genomic_DNA"/>
</dbReference>
<reference evidence="2 3" key="1">
    <citation type="submission" date="2015-10" db="EMBL/GenBank/DDBJ databases">
        <title>Chryseobacterium aquaticum genome.</title>
        <authorList>
            <person name="Newman J.D."/>
            <person name="Ferguson M.B."/>
            <person name="Miller J.R."/>
        </authorList>
    </citation>
    <scope>NUCLEOTIDE SEQUENCE [LARGE SCALE GENOMIC DNA]</scope>
    <source>
        <strain evidence="2 3">KCTC 12483</strain>
    </source>
</reference>
<evidence type="ECO:0000313" key="2">
    <source>
        <dbReference type="EMBL" id="KQK26546.1"/>
    </source>
</evidence>
<dbReference type="InterPro" id="IPR018449">
    <property type="entry name" value="NIL_domain"/>
</dbReference>
<dbReference type="Proteomes" id="UP000051682">
    <property type="component" value="Unassembled WGS sequence"/>
</dbReference>
<dbReference type="InterPro" id="IPR045865">
    <property type="entry name" value="ACT-like_dom_sf"/>
</dbReference>
<evidence type="ECO:0000313" key="3">
    <source>
        <dbReference type="Proteomes" id="UP000051682"/>
    </source>
</evidence>
<accession>A0A0Q3SMG1</accession>
<protein>
    <submittedName>
        <fullName evidence="2">Cysteine methyltransferase</fullName>
    </submittedName>
</protein>
<dbReference type="GO" id="GO:0032259">
    <property type="term" value="P:methylation"/>
    <property type="evidence" value="ECO:0007669"/>
    <property type="project" value="UniProtKB-KW"/>
</dbReference>
<proteinExistence type="predicted"/>
<dbReference type="SUPFAM" id="SSF55021">
    <property type="entry name" value="ACT-like"/>
    <property type="match status" value="1"/>
</dbReference>
<comment type="caution">
    <text evidence="2">The sequence shown here is derived from an EMBL/GenBank/DDBJ whole genome shotgun (WGS) entry which is preliminary data.</text>
</comment>
<dbReference type="GO" id="GO:0008168">
    <property type="term" value="F:methyltransferase activity"/>
    <property type="evidence" value="ECO:0007669"/>
    <property type="project" value="UniProtKB-KW"/>
</dbReference>
<keyword evidence="2" id="KW-0489">Methyltransferase</keyword>
<keyword evidence="2" id="KW-0808">Transferase</keyword>
<dbReference type="Pfam" id="PF09383">
    <property type="entry name" value="NIL"/>
    <property type="match status" value="1"/>
</dbReference>
<dbReference type="OrthoDB" id="1262890at2"/>
<sequence>MITPDLKALPKNTQPVRKDLIIEVELNGKMKFDYILNEIYLQMGIYYKVLSANVEYMNGANFGSFQLHIKANAEESQQLEFFLNKNKLMNTTVDYTCRKYS</sequence>
<evidence type="ECO:0000259" key="1">
    <source>
        <dbReference type="Pfam" id="PF09383"/>
    </source>
</evidence>
<dbReference type="AlphaFoldDB" id="A0A0Q3SMG1"/>
<dbReference type="RefSeq" id="WP_056012506.1">
    <property type="nucleotide sequence ID" value="NZ_LLYZ01000003.1"/>
</dbReference>
<name>A0A0Q3SMG1_9FLAO</name>
<feature type="domain" description="NIL" evidence="1">
    <location>
        <begin position="21"/>
        <end position="87"/>
    </location>
</feature>
<dbReference type="Gene3D" id="3.30.70.260">
    <property type="match status" value="1"/>
</dbReference>
<organism evidence="2 3">
    <name type="scientific">Chryseobacterium aquaticum</name>
    <dbReference type="NCBI Taxonomy" id="452084"/>
    <lineage>
        <taxon>Bacteria</taxon>
        <taxon>Pseudomonadati</taxon>
        <taxon>Bacteroidota</taxon>
        <taxon>Flavobacteriia</taxon>
        <taxon>Flavobacteriales</taxon>
        <taxon>Weeksellaceae</taxon>
        <taxon>Chryseobacterium group</taxon>
        <taxon>Chryseobacterium</taxon>
    </lineage>
</organism>
<gene>
    <name evidence="2" type="ORF">AR438_04665</name>
</gene>
<dbReference type="STRING" id="452084.AR438_04665"/>
<keyword evidence="3" id="KW-1185">Reference proteome</keyword>